<feature type="region of interest" description="Disordered" evidence="1">
    <location>
        <begin position="137"/>
        <end position="156"/>
    </location>
</feature>
<comment type="caution">
    <text evidence="2">The sequence shown here is derived from an EMBL/GenBank/DDBJ whole genome shotgun (WGS) entry which is preliminary data.</text>
</comment>
<protein>
    <submittedName>
        <fullName evidence="2">Uncharacterized protein</fullName>
    </submittedName>
</protein>
<dbReference type="GeneID" id="87969681"/>
<accession>A0ABR0HTD8</accession>
<dbReference type="Proteomes" id="UP001323617">
    <property type="component" value="Unassembled WGS sequence"/>
</dbReference>
<dbReference type="RefSeq" id="XP_062797422.1">
    <property type="nucleotide sequence ID" value="XM_062948816.1"/>
</dbReference>
<proteinExistence type="predicted"/>
<evidence type="ECO:0000313" key="2">
    <source>
        <dbReference type="EMBL" id="KAK4671126.1"/>
    </source>
</evidence>
<sequence length="194" mass="21924">MISNSLTTSRALRWAMANSHLPARITSSRARILLRDSTTHRSNKRRRDLVSSRRAWPVWRVAAAWTSCSKRTRPINTTTIKQRQKTKKQEMEILSARWRKVILYVCRAAGGGSSDAIFPILVRGPPPARHHADRRIRQTAQQGQAYGTSSESLRQRNREDSGFTYLYQEAMNTWGVPGGCISLGCDTGAQRITT</sequence>
<name>A0ABR0HTD8_9PEZI</name>
<gene>
    <name evidence="2" type="ORF">QC764_603100</name>
</gene>
<evidence type="ECO:0000256" key="1">
    <source>
        <dbReference type="SAM" id="MobiDB-lite"/>
    </source>
</evidence>
<keyword evidence="3" id="KW-1185">Reference proteome</keyword>
<organism evidence="2 3">
    <name type="scientific">Podospora pseudoanserina</name>
    <dbReference type="NCBI Taxonomy" id="2609844"/>
    <lineage>
        <taxon>Eukaryota</taxon>
        <taxon>Fungi</taxon>
        <taxon>Dikarya</taxon>
        <taxon>Ascomycota</taxon>
        <taxon>Pezizomycotina</taxon>
        <taxon>Sordariomycetes</taxon>
        <taxon>Sordariomycetidae</taxon>
        <taxon>Sordariales</taxon>
        <taxon>Podosporaceae</taxon>
        <taxon>Podospora</taxon>
    </lineage>
</organism>
<feature type="compositionally biased region" description="Polar residues" evidence="1">
    <location>
        <begin position="138"/>
        <end position="152"/>
    </location>
</feature>
<reference evidence="2 3" key="1">
    <citation type="journal article" date="2023" name="bioRxiv">
        <title>High-quality genome assemblies of four members of thePodospora anserinaspecies complex.</title>
        <authorList>
            <person name="Ament-Velasquez S.L."/>
            <person name="Vogan A.A."/>
            <person name="Wallerman O."/>
            <person name="Hartmann F."/>
            <person name="Gautier V."/>
            <person name="Silar P."/>
            <person name="Giraud T."/>
            <person name="Johannesson H."/>
        </authorList>
    </citation>
    <scope>NUCLEOTIDE SEQUENCE [LARGE SCALE GENOMIC DNA]</scope>
    <source>
        <strain evidence="2 3">CBS 124.78</strain>
    </source>
</reference>
<evidence type="ECO:0000313" key="3">
    <source>
        <dbReference type="Proteomes" id="UP001323617"/>
    </source>
</evidence>
<dbReference type="EMBL" id="JAFFHC010000006">
    <property type="protein sequence ID" value="KAK4671126.1"/>
    <property type="molecule type" value="Genomic_DNA"/>
</dbReference>